<reference evidence="2 3" key="1">
    <citation type="submission" date="2019-05" db="EMBL/GenBank/DDBJ databases">
        <title>Another draft genome of Portunus trituberculatus and its Hox gene families provides insights of decapod evolution.</title>
        <authorList>
            <person name="Jeong J.-H."/>
            <person name="Song I."/>
            <person name="Kim S."/>
            <person name="Choi T."/>
            <person name="Kim D."/>
            <person name="Ryu S."/>
            <person name="Kim W."/>
        </authorList>
    </citation>
    <scope>NUCLEOTIDE SEQUENCE [LARGE SCALE GENOMIC DNA]</scope>
    <source>
        <tissue evidence="2">Muscle</tissue>
    </source>
</reference>
<evidence type="ECO:0000256" key="1">
    <source>
        <dbReference type="SAM" id="MobiDB-lite"/>
    </source>
</evidence>
<organism evidence="2 3">
    <name type="scientific">Portunus trituberculatus</name>
    <name type="common">Swimming crab</name>
    <name type="synonym">Neptunus trituberculatus</name>
    <dbReference type="NCBI Taxonomy" id="210409"/>
    <lineage>
        <taxon>Eukaryota</taxon>
        <taxon>Metazoa</taxon>
        <taxon>Ecdysozoa</taxon>
        <taxon>Arthropoda</taxon>
        <taxon>Crustacea</taxon>
        <taxon>Multicrustacea</taxon>
        <taxon>Malacostraca</taxon>
        <taxon>Eumalacostraca</taxon>
        <taxon>Eucarida</taxon>
        <taxon>Decapoda</taxon>
        <taxon>Pleocyemata</taxon>
        <taxon>Brachyura</taxon>
        <taxon>Eubrachyura</taxon>
        <taxon>Portunoidea</taxon>
        <taxon>Portunidae</taxon>
        <taxon>Portuninae</taxon>
        <taxon>Portunus</taxon>
    </lineage>
</organism>
<dbReference type="EMBL" id="VSRR010097716">
    <property type="protein sequence ID" value="MPC94223.1"/>
    <property type="molecule type" value="Genomic_DNA"/>
</dbReference>
<keyword evidence="3" id="KW-1185">Reference proteome</keyword>
<gene>
    <name evidence="2" type="ORF">E2C01_089381</name>
</gene>
<proteinExistence type="predicted"/>
<comment type="caution">
    <text evidence="2">The sequence shown here is derived from an EMBL/GenBank/DDBJ whole genome shotgun (WGS) entry which is preliminary data.</text>
</comment>
<sequence length="131" mass="13953">MKSIEEAARCIMTGCVGGGEGGAEAERGGGGEGGGGGDARSYSFIQDTQLLSSNDEIIFFSVSTNSFSSHWAKYSAVKPLAARLSVSFRRAHYGETFEDTNRGIRATIPSAPYLSFFLTVARPLPPTFTML</sequence>
<evidence type="ECO:0000313" key="2">
    <source>
        <dbReference type="EMBL" id="MPC94223.1"/>
    </source>
</evidence>
<dbReference type="AlphaFoldDB" id="A0A5B7JIN9"/>
<evidence type="ECO:0000313" key="3">
    <source>
        <dbReference type="Proteomes" id="UP000324222"/>
    </source>
</evidence>
<accession>A0A5B7JIN9</accession>
<protein>
    <submittedName>
        <fullName evidence="2">Uncharacterized protein</fullName>
    </submittedName>
</protein>
<dbReference type="Proteomes" id="UP000324222">
    <property type="component" value="Unassembled WGS sequence"/>
</dbReference>
<feature type="region of interest" description="Disordered" evidence="1">
    <location>
        <begin position="20"/>
        <end position="40"/>
    </location>
</feature>
<name>A0A5B7JIN9_PORTR</name>